<comment type="subcellular location">
    <subcellularLocation>
        <location evidence="10">Cell inner membrane</location>
        <topology evidence="10">Peripheral membrane protein</topology>
        <orientation evidence="10">Cytoplasmic side</orientation>
    </subcellularLocation>
</comment>
<dbReference type="InterPro" id="IPR043461">
    <property type="entry name" value="LpxH-like"/>
</dbReference>
<dbReference type="UniPathway" id="UPA00359">
    <property type="reaction ID" value="UER00480"/>
</dbReference>
<proteinExistence type="inferred from homology"/>
<dbReference type="GO" id="GO:0030145">
    <property type="term" value="F:manganese ion binding"/>
    <property type="evidence" value="ECO:0007669"/>
    <property type="project" value="UniProtKB-UniRule"/>
</dbReference>
<keyword evidence="2 10" id="KW-0444">Lipid biosynthesis</keyword>
<evidence type="ECO:0000256" key="2">
    <source>
        <dbReference type="ARBA" id="ARBA00022516"/>
    </source>
</evidence>
<dbReference type="PANTHER" id="PTHR34990">
    <property type="entry name" value="UDP-2,3-DIACYLGLUCOSAMINE HYDROLASE-RELATED"/>
    <property type="match status" value="1"/>
</dbReference>
<protein>
    <recommendedName>
        <fullName evidence="10">UDP-2,3-diacylglucosamine hydrolase</fullName>
        <ecNumber evidence="10">3.6.1.54</ecNumber>
    </recommendedName>
    <alternativeName>
        <fullName evidence="10">UDP-2,3-diacylglucosamine diphosphatase</fullName>
    </alternativeName>
</protein>
<dbReference type="InterPro" id="IPR004843">
    <property type="entry name" value="Calcineurin-like_PHP"/>
</dbReference>
<evidence type="ECO:0000256" key="9">
    <source>
        <dbReference type="ARBA" id="ARBA00023211"/>
    </source>
</evidence>
<dbReference type="Proteomes" id="UP000254720">
    <property type="component" value="Unassembled WGS sequence"/>
</dbReference>
<dbReference type="InterPro" id="IPR029052">
    <property type="entry name" value="Metallo-depent_PP-like"/>
</dbReference>
<evidence type="ECO:0000256" key="8">
    <source>
        <dbReference type="ARBA" id="ARBA00023136"/>
    </source>
</evidence>
<keyword evidence="1 10" id="KW-1003">Cell membrane</keyword>
<feature type="binding site" evidence="10">
    <location>
        <position position="118"/>
    </location>
    <ligand>
        <name>Mn(2+)</name>
        <dbReference type="ChEBI" id="CHEBI:29035"/>
        <label>2</label>
    </ligand>
</feature>
<dbReference type="GO" id="GO:0019897">
    <property type="term" value="C:extrinsic component of plasma membrane"/>
    <property type="evidence" value="ECO:0007669"/>
    <property type="project" value="UniProtKB-UniRule"/>
</dbReference>
<dbReference type="Pfam" id="PF00149">
    <property type="entry name" value="Metallophos"/>
    <property type="match status" value="1"/>
</dbReference>
<keyword evidence="4 10" id="KW-0441">Lipid A biosynthesis</keyword>
<feature type="domain" description="Calcineurin-like phosphoesterase" evidence="11">
    <location>
        <begin position="6"/>
        <end position="204"/>
    </location>
</feature>
<dbReference type="PANTHER" id="PTHR34990:SF1">
    <property type="entry name" value="UDP-2,3-DIACYLGLUCOSAMINE HYDROLASE"/>
    <property type="match status" value="1"/>
</dbReference>
<comment type="pathway">
    <text evidence="10">Glycolipid biosynthesis; lipid IV(A) biosynthesis; lipid IV(A) from (3R)-3-hydroxytetradecanoyl-[acyl-carrier-protein] and UDP-N-acetyl-alpha-D-glucosamine: step 4/6.</text>
</comment>
<comment type="similarity">
    <text evidence="10">Belongs to the LpxH family.</text>
</comment>
<sequence length="252" mass="29008">MTPRRKTLFISDLHLQASQPEITRQFLALLNRCDASVDALYILGDLFEAWIGDDDDTPFHREIIDALRSATAHGLPIYFLPGNRDFLIGKKFLRETGCRVLADETKIRLYDTHALLMHGDTLCTRDTAYLRWRKLSHNPVLHTLFFLILPLRLRRHIANKMRVKSEHYTKNTLPEIMDVTQAEVERVMVKHGVTVLIHGHTHRPGMHSFTINGTPATRLVLGAWHHQGSVLVWDEAGRNELKAIEFNRNIVL</sequence>
<feature type="binding site" evidence="10">
    <location>
        <position position="165"/>
    </location>
    <ligand>
        <name>substrate</name>
    </ligand>
</feature>
<feature type="binding site" evidence="10">
    <location>
        <position position="83"/>
    </location>
    <ligand>
        <name>Mn(2+)</name>
        <dbReference type="ChEBI" id="CHEBI:29035"/>
        <label>2</label>
    </ligand>
</feature>
<feature type="binding site" evidence="10">
    <location>
        <position position="169"/>
    </location>
    <ligand>
        <name>substrate</name>
    </ligand>
</feature>
<dbReference type="GO" id="GO:0005737">
    <property type="term" value="C:cytoplasm"/>
    <property type="evidence" value="ECO:0007669"/>
    <property type="project" value="InterPro"/>
</dbReference>
<evidence type="ECO:0000256" key="5">
    <source>
        <dbReference type="ARBA" id="ARBA00022723"/>
    </source>
</evidence>
<feature type="binding site" evidence="10">
    <location>
        <position position="45"/>
    </location>
    <ligand>
        <name>Mn(2+)</name>
        <dbReference type="ChEBI" id="CHEBI:29035"/>
        <label>1</label>
    </ligand>
</feature>
<keyword evidence="3 10" id="KW-0997">Cell inner membrane</keyword>
<evidence type="ECO:0000256" key="3">
    <source>
        <dbReference type="ARBA" id="ARBA00022519"/>
    </source>
</evidence>
<feature type="binding site" evidence="10">
    <location>
        <position position="200"/>
    </location>
    <ligand>
        <name>substrate</name>
    </ligand>
</feature>
<dbReference type="GO" id="GO:0008758">
    <property type="term" value="F:UDP-2,3-diacylglucosamine hydrolase activity"/>
    <property type="evidence" value="ECO:0007669"/>
    <property type="project" value="UniProtKB-UniRule"/>
</dbReference>
<feature type="binding site" evidence="10">
    <location>
        <position position="45"/>
    </location>
    <ligand>
        <name>Mn(2+)</name>
        <dbReference type="ChEBI" id="CHEBI:29035"/>
        <label>2</label>
    </ligand>
</feature>
<evidence type="ECO:0000313" key="12">
    <source>
        <dbReference type="EMBL" id="RDI46078.1"/>
    </source>
</evidence>
<comment type="cofactor">
    <cofactor evidence="10">
        <name>Mn(2+)</name>
        <dbReference type="ChEBI" id="CHEBI:29035"/>
    </cofactor>
    <text evidence="10">Binds 2 Mn(2+) ions per subunit in a binuclear metal center.</text>
</comment>
<comment type="caution">
    <text evidence="10">Lacks conserved residue(s) required for the propagation of feature annotation.</text>
</comment>
<evidence type="ECO:0000256" key="10">
    <source>
        <dbReference type="HAMAP-Rule" id="MF_00575"/>
    </source>
</evidence>
<evidence type="ECO:0000256" key="4">
    <source>
        <dbReference type="ARBA" id="ARBA00022556"/>
    </source>
</evidence>
<dbReference type="SUPFAM" id="SSF56300">
    <property type="entry name" value="Metallo-dependent phosphatases"/>
    <property type="match status" value="1"/>
</dbReference>
<evidence type="ECO:0000256" key="6">
    <source>
        <dbReference type="ARBA" id="ARBA00022801"/>
    </source>
</evidence>
<dbReference type="EC" id="3.6.1.54" evidence="10"/>
<dbReference type="GO" id="GO:0009245">
    <property type="term" value="P:lipid A biosynthetic process"/>
    <property type="evidence" value="ECO:0007669"/>
    <property type="project" value="UniProtKB-UniRule"/>
</dbReference>
<comment type="caution">
    <text evidence="12">The sequence shown here is derived from an EMBL/GenBank/DDBJ whole genome shotgun (WGS) entry which is preliminary data.</text>
</comment>
<feature type="binding site" evidence="10">
    <location>
        <position position="200"/>
    </location>
    <ligand>
        <name>Mn(2+)</name>
        <dbReference type="ChEBI" id="CHEBI:29035"/>
        <label>2</label>
    </ligand>
</feature>
<comment type="function">
    <text evidence="10">Hydrolyzes the pyrophosphate bond of UDP-2,3-diacylglucosamine to yield 2,3-diacylglucosamine 1-phosphate (lipid X) and UMP by catalyzing the attack of water at the alpha-P atom. Involved in the biosynthesis of lipid A, a phosphorylated glycolipid that anchors the lipopolysaccharide to the outer membrane of the cell.</text>
</comment>
<keyword evidence="8 10" id="KW-0472">Membrane</keyword>
<evidence type="ECO:0000256" key="1">
    <source>
        <dbReference type="ARBA" id="ARBA00022475"/>
    </source>
</evidence>
<evidence type="ECO:0000313" key="13">
    <source>
        <dbReference type="Proteomes" id="UP000254720"/>
    </source>
</evidence>
<dbReference type="CDD" id="cd07398">
    <property type="entry name" value="MPP_YbbF-LpxH"/>
    <property type="match status" value="1"/>
</dbReference>
<feature type="binding site" evidence="10">
    <location>
        <begin position="83"/>
        <end position="84"/>
    </location>
    <ligand>
        <name>substrate</name>
    </ligand>
</feature>
<dbReference type="EMBL" id="QQAX01000006">
    <property type="protein sequence ID" value="RDI46078.1"/>
    <property type="molecule type" value="Genomic_DNA"/>
</dbReference>
<comment type="catalytic activity">
    <reaction evidence="10">
        <text>UDP-2-N,3-O-bis[(3R)-3-hydroxytetradecanoyl]-alpha-D-glucosamine + H2O = 2-N,3-O-bis[(3R)-3-hydroxytetradecanoyl]-alpha-D-glucosaminyl 1-phosphate + UMP + 2 H(+)</text>
        <dbReference type="Rhea" id="RHEA:25213"/>
        <dbReference type="ChEBI" id="CHEBI:15377"/>
        <dbReference type="ChEBI" id="CHEBI:15378"/>
        <dbReference type="ChEBI" id="CHEBI:57865"/>
        <dbReference type="ChEBI" id="CHEBI:57957"/>
        <dbReference type="ChEBI" id="CHEBI:78847"/>
        <dbReference type="EC" id="3.6.1.54"/>
    </reaction>
</comment>
<organism evidence="12 13">
    <name type="scientific">Aquicella lusitana</name>
    <dbReference type="NCBI Taxonomy" id="254246"/>
    <lineage>
        <taxon>Bacteria</taxon>
        <taxon>Pseudomonadati</taxon>
        <taxon>Pseudomonadota</taxon>
        <taxon>Gammaproteobacteria</taxon>
        <taxon>Legionellales</taxon>
        <taxon>Coxiellaceae</taxon>
        <taxon>Aquicella</taxon>
    </lineage>
</organism>
<reference evidence="12 13" key="1">
    <citation type="submission" date="2018-07" db="EMBL/GenBank/DDBJ databases">
        <title>Genomic Encyclopedia of Type Strains, Phase IV (KMG-IV): sequencing the most valuable type-strain genomes for metagenomic binning, comparative biology and taxonomic classification.</title>
        <authorList>
            <person name="Goeker M."/>
        </authorList>
    </citation>
    <scope>NUCLEOTIDE SEQUENCE [LARGE SCALE GENOMIC DNA]</scope>
    <source>
        <strain evidence="12 13">DSM 16500</strain>
    </source>
</reference>
<accession>A0A370GQT2</accession>
<dbReference type="HAMAP" id="MF_00575">
    <property type="entry name" value="LpxH"/>
    <property type="match status" value="1"/>
</dbReference>
<dbReference type="NCBIfam" id="NF003743">
    <property type="entry name" value="PRK05340.1"/>
    <property type="match status" value="1"/>
</dbReference>
<name>A0A370GQT2_9COXI</name>
<dbReference type="NCBIfam" id="TIGR01854">
    <property type="entry name" value="lipid_A_lpxH"/>
    <property type="match status" value="1"/>
</dbReference>
<evidence type="ECO:0000256" key="7">
    <source>
        <dbReference type="ARBA" id="ARBA00023098"/>
    </source>
</evidence>
<keyword evidence="5 10" id="KW-0479">Metal-binding</keyword>
<feature type="binding site" evidence="10">
    <location>
        <position position="126"/>
    </location>
    <ligand>
        <name>substrate</name>
    </ligand>
</feature>
<feature type="binding site" evidence="10">
    <location>
        <position position="14"/>
    </location>
    <ligand>
        <name>Mn(2+)</name>
        <dbReference type="ChEBI" id="CHEBI:29035"/>
        <label>1</label>
    </ligand>
</feature>
<feature type="binding site" evidence="10">
    <location>
        <position position="202"/>
    </location>
    <ligand>
        <name>Mn(2+)</name>
        <dbReference type="ChEBI" id="CHEBI:29035"/>
        <label>1</label>
    </ligand>
</feature>
<dbReference type="Gene3D" id="3.60.21.10">
    <property type="match status" value="1"/>
</dbReference>
<keyword evidence="6 10" id="KW-0378">Hydrolase</keyword>
<dbReference type="RefSeq" id="WP_114833976.1">
    <property type="nucleotide sequence ID" value="NZ_LR699114.1"/>
</dbReference>
<keyword evidence="7 10" id="KW-0443">Lipid metabolism</keyword>
<keyword evidence="13" id="KW-1185">Reference proteome</keyword>
<feature type="binding site" evidence="10">
    <location>
        <position position="12"/>
    </location>
    <ligand>
        <name>Mn(2+)</name>
        <dbReference type="ChEBI" id="CHEBI:29035"/>
        <label>1</label>
    </ligand>
</feature>
<keyword evidence="9 10" id="KW-0464">Manganese</keyword>
<dbReference type="AlphaFoldDB" id="A0A370GQT2"/>
<dbReference type="InterPro" id="IPR010138">
    <property type="entry name" value="UDP-diacylglucosamine_Hdrlase"/>
</dbReference>
<gene>
    <name evidence="10" type="primary">lpxH</name>
    <name evidence="12" type="ORF">C8D86_10686</name>
</gene>
<evidence type="ECO:0000259" key="11">
    <source>
        <dbReference type="Pfam" id="PF00149"/>
    </source>
</evidence>
<dbReference type="OrthoDB" id="9783283at2"/>